<dbReference type="AlphaFoldDB" id="K4ANP7"/>
<protein>
    <submittedName>
        <fullName evidence="1">Uncharacterized protein</fullName>
    </submittedName>
</protein>
<dbReference type="HOGENOM" id="CLU_3000086_0_0_1"/>
<dbReference type="EMBL" id="AGNK02005663">
    <property type="status" value="NOT_ANNOTATED_CDS"/>
    <property type="molecule type" value="Genomic_DNA"/>
</dbReference>
<dbReference type="InParanoid" id="K4ANP7"/>
<dbReference type="Gramene" id="KQK89330">
    <property type="protein sequence ID" value="KQK89330"/>
    <property type="gene ID" value="SETIT_040544mg"/>
</dbReference>
<evidence type="ECO:0000313" key="2">
    <source>
        <dbReference type="Proteomes" id="UP000004995"/>
    </source>
</evidence>
<accession>K4ANP7</accession>
<proteinExistence type="predicted"/>
<sequence>MPNLPFYSLVSNRPWLLQIGCGVRKISGDGGKIGFGVLQIPSHATISSPPPPDAVQS</sequence>
<dbReference type="EnsemblPlants" id="KQK89330">
    <property type="protein sequence ID" value="KQK89330"/>
    <property type="gene ID" value="SETIT_040544mg"/>
</dbReference>
<keyword evidence="2" id="KW-1185">Reference proteome</keyword>
<reference evidence="2" key="1">
    <citation type="journal article" date="2012" name="Nat. Biotechnol.">
        <title>Reference genome sequence of the model plant Setaria.</title>
        <authorList>
            <person name="Bennetzen J.L."/>
            <person name="Schmutz J."/>
            <person name="Wang H."/>
            <person name="Percifield R."/>
            <person name="Hawkins J."/>
            <person name="Pontaroli A.C."/>
            <person name="Estep M."/>
            <person name="Feng L."/>
            <person name="Vaughn J.N."/>
            <person name="Grimwood J."/>
            <person name="Jenkins J."/>
            <person name="Barry K."/>
            <person name="Lindquist E."/>
            <person name="Hellsten U."/>
            <person name="Deshpande S."/>
            <person name="Wang X."/>
            <person name="Wu X."/>
            <person name="Mitros T."/>
            <person name="Triplett J."/>
            <person name="Yang X."/>
            <person name="Ye C.Y."/>
            <person name="Mauro-Herrera M."/>
            <person name="Wang L."/>
            <person name="Li P."/>
            <person name="Sharma M."/>
            <person name="Sharma R."/>
            <person name="Ronald P.C."/>
            <person name="Panaud O."/>
            <person name="Kellogg E.A."/>
            <person name="Brutnell T.P."/>
            <person name="Doust A.N."/>
            <person name="Tuskan G.A."/>
            <person name="Rokhsar D."/>
            <person name="Devos K.M."/>
        </authorList>
    </citation>
    <scope>NUCLEOTIDE SEQUENCE [LARGE SCALE GENOMIC DNA]</scope>
    <source>
        <strain evidence="2">cv. Yugu1</strain>
    </source>
</reference>
<reference evidence="1" key="2">
    <citation type="submission" date="2018-08" db="UniProtKB">
        <authorList>
            <consortium name="EnsemblPlants"/>
        </authorList>
    </citation>
    <scope>IDENTIFICATION</scope>
    <source>
        <strain evidence="1">Yugu1</strain>
    </source>
</reference>
<dbReference type="Proteomes" id="UP000004995">
    <property type="component" value="Unassembled WGS sequence"/>
</dbReference>
<evidence type="ECO:0000313" key="1">
    <source>
        <dbReference type="EnsemblPlants" id="KQK89330"/>
    </source>
</evidence>
<organism evidence="1 2">
    <name type="scientific">Setaria italica</name>
    <name type="common">Foxtail millet</name>
    <name type="synonym">Panicum italicum</name>
    <dbReference type="NCBI Taxonomy" id="4555"/>
    <lineage>
        <taxon>Eukaryota</taxon>
        <taxon>Viridiplantae</taxon>
        <taxon>Streptophyta</taxon>
        <taxon>Embryophyta</taxon>
        <taxon>Tracheophyta</taxon>
        <taxon>Spermatophyta</taxon>
        <taxon>Magnoliopsida</taxon>
        <taxon>Liliopsida</taxon>
        <taxon>Poales</taxon>
        <taxon>Poaceae</taxon>
        <taxon>PACMAD clade</taxon>
        <taxon>Panicoideae</taxon>
        <taxon>Panicodae</taxon>
        <taxon>Paniceae</taxon>
        <taxon>Cenchrinae</taxon>
        <taxon>Setaria</taxon>
    </lineage>
</organism>
<name>K4ANP7_SETIT</name>